<dbReference type="InterPro" id="IPR000120">
    <property type="entry name" value="Amidase"/>
</dbReference>
<dbReference type="Pfam" id="PF01425">
    <property type="entry name" value="Amidase"/>
    <property type="match status" value="1"/>
</dbReference>
<dbReference type="PANTHER" id="PTHR11895">
    <property type="entry name" value="TRANSAMIDASE"/>
    <property type="match status" value="1"/>
</dbReference>
<feature type="domain" description="Allophanate hydrolase C-terminal" evidence="2">
    <location>
        <begin position="483"/>
        <end position="604"/>
    </location>
</feature>
<comment type="caution">
    <text evidence="3">The sequence shown here is derived from an EMBL/GenBank/DDBJ whole genome shotgun (WGS) entry which is preliminary data.</text>
</comment>
<dbReference type="Proteomes" id="UP000301751">
    <property type="component" value="Unassembled WGS sequence"/>
</dbReference>
<organism evidence="3 4">
    <name type="scientific">Pseudaquabacterium pictum</name>
    <dbReference type="NCBI Taxonomy" id="2315236"/>
    <lineage>
        <taxon>Bacteria</taxon>
        <taxon>Pseudomonadati</taxon>
        <taxon>Pseudomonadota</taxon>
        <taxon>Betaproteobacteria</taxon>
        <taxon>Burkholderiales</taxon>
        <taxon>Sphaerotilaceae</taxon>
        <taxon>Pseudaquabacterium</taxon>
    </lineage>
</organism>
<dbReference type="PANTHER" id="PTHR11895:SF169">
    <property type="entry name" value="GLUTAMYL-TRNA(GLN) AMIDOTRANSFERASE"/>
    <property type="match status" value="1"/>
</dbReference>
<dbReference type="AlphaFoldDB" id="A0A480AXJ8"/>
<proteinExistence type="predicted"/>
<reference evidence="4" key="1">
    <citation type="submission" date="2019-03" db="EMBL/GenBank/DDBJ databases">
        <title>Aquabacterium pictum sp.nov., the first bacteriochlorophyll a-containing freshwater bacterium in the genus Aquabacterium of the class Betaproteobacteria.</title>
        <authorList>
            <person name="Hirose S."/>
            <person name="Tank M."/>
            <person name="Hara E."/>
            <person name="Tamaki H."/>
            <person name="Takaichi S."/>
            <person name="Haruta S."/>
            <person name="Hanada S."/>
        </authorList>
    </citation>
    <scope>NUCLEOTIDE SEQUENCE [LARGE SCALE GENOMIC DNA]</scope>
    <source>
        <strain evidence="4">W35</strain>
    </source>
</reference>
<sequence length="607" mass="63253">MQPAESQLLTIADWQQAVRDGAAWRPLLQARLARIHGPDTAPHAWILRCSPAMLDARLQELDALAAATPDRAALLARFPLFGVPFAVKDNIDVAGLDTTAACPAWARPAEASATVVQKLLDAGAVLLGKTNLDQFATGLVGTRSPYGAPASTWAADRVSGGSSSGSAVAVARGDVAFALGTDTAGSGRVPAGFNHLVGLKPTPGRVSTAGVLPACRSLDCVSVFALTVDDAATVLAQIEGPDAADDYSDFRPGPAALPGRLRVGVPRAPVLDADQGYPAAWALALQQLRALGADVVELDVEPLHQVARLLYSGPWVAERYAVVQRLLDETPDALDPTVATVIGAARGFSAADTFRAQYTLRHHQAQAVHLWAQVDVLLVPTAPRHPSFDDLRADPVGANALLGNYTNFVNLLGWCALALPACTTASGLPFGVTFIAPGGHDAALAGLGQRWQAQCSQVLGATGRVWSAPPPPAAWPASRRTLPLAVVGAHLSGLPLNWQLTERGATLRGAAQTAPLYRLYELPGTQPRKPGLLRCGPGGHAIALEVWDMPVDQVGSFLALIPQPLGLGTLTLADGSAVHGFLCEPAALEGARDISHTGGWRAHLAAS</sequence>
<gene>
    <name evidence="3" type="ORF">AQPW35_52650</name>
</gene>
<dbReference type="NCBIfam" id="NF006043">
    <property type="entry name" value="PRK08186.1"/>
    <property type="match status" value="1"/>
</dbReference>
<dbReference type="GO" id="GO:0016787">
    <property type="term" value="F:hydrolase activity"/>
    <property type="evidence" value="ECO:0007669"/>
    <property type="project" value="UniProtKB-KW"/>
</dbReference>
<dbReference type="EMBL" id="BJCL01000027">
    <property type="protein sequence ID" value="GCL66184.1"/>
    <property type="molecule type" value="Genomic_DNA"/>
</dbReference>
<dbReference type="InterPro" id="IPR036928">
    <property type="entry name" value="AS_sf"/>
</dbReference>
<dbReference type="RefSeq" id="WP_228027333.1">
    <property type="nucleotide sequence ID" value="NZ_BJCL01000027.1"/>
</dbReference>
<evidence type="ECO:0000259" key="1">
    <source>
        <dbReference type="Pfam" id="PF01425"/>
    </source>
</evidence>
<keyword evidence="4" id="KW-1185">Reference proteome</keyword>
<dbReference type="InterPro" id="IPR023631">
    <property type="entry name" value="Amidase_dom"/>
</dbReference>
<dbReference type="Gene3D" id="3.90.1300.10">
    <property type="entry name" value="Amidase signature (AS) domain"/>
    <property type="match status" value="1"/>
</dbReference>
<evidence type="ECO:0000313" key="3">
    <source>
        <dbReference type="EMBL" id="GCL66184.1"/>
    </source>
</evidence>
<dbReference type="InterPro" id="IPR014085">
    <property type="entry name" value="Allophanate_hydrolase"/>
</dbReference>
<dbReference type="Pfam" id="PF21986">
    <property type="entry name" value="AH_C"/>
    <property type="match status" value="1"/>
</dbReference>
<name>A0A480AXJ8_9BURK</name>
<dbReference type="NCBIfam" id="TIGR02713">
    <property type="entry name" value="allophanate_hyd"/>
    <property type="match status" value="1"/>
</dbReference>
<evidence type="ECO:0000259" key="2">
    <source>
        <dbReference type="Pfam" id="PF21986"/>
    </source>
</evidence>
<dbReference type="InterPro" id="IPR053844">
    <property type="entry name" value="AH_C"/>
</dbReference>
<accession>A0A480AXJ8</accession>
<feature type="domain" description="Amidase" evidence="1">
    <location>
        <begin position="62"/>
        <end position="444"/>
    </location>
</feature>
<protein>
    <submittedName>
        <fullName evidence="3">Allophanate hydrolase</fullName>
    </submittedName>
</protein>
<evidence type="ECO:0000313" key="4">
    <source>
        <dbReference type="Proteomes" id="UP000301751"/>
    </source>
</evidence>
<keyword evidence="3" id="KW-0378">Hydrolase</keyword>
<dbReference type="SUPFAM" id="SSF75304">
    <property type="entry name" value="Amidase signature (AS) enzymes"/>
    <property type="match status" value="1"/>
</dbReference>
<dbReference type="Gene3D" id="1.20.58.1700">
    <property type="match status" value="1"/>
</dbReference>
<dbReference type="Gene3D" id="3.10.490.10">
    <property type="entry name" value="Gamma-glutamyl cyclotransferase-like"/>
    <property type="match status" value="1"/>
</dbReference>